<dbReference type="EMBL" id="CAMGYJ010000010">
    <property type="protein sequence ID" value="CAI0549747.1"/>
    <property type="molecule type" value="Genomic_DNA"/>
</dbReference>
<evidence type="ECO:0000313" key="2">
    <source>
        <dbReference type="Proteomes" id="UP001154282"/>
    </source>
</evidence>
<dbReference type="AlphaFoldDB" id="A0AAV0QZX6"/>
<reference evidence="1" key="1">
    <citation type="submission" date="2022-08" db="EMBL/GenBank/DDBJ databases">
        <authorList>
            <person name="Gutierrez-Valencia J."/>
        </authorList>
    </citation>
    <scope>NUCLEOTIDE SEQUENCE</scope>
</reference>
<comment type="caution">
    <text evidence="1">The sequence shown here is derived from an EMBL/GenBank/DDBJ whole genome shotgun (WGS) entry which is preliminary data.</text>
</comment>
<gene>
    <name evidence="1" type="ORF">LITE_LOCUS45282</name>
</gene>
<accession>A0AAV0QZX6</accession>
<keyword evidence="2" id="KW-1185">Reference proteome</keyword>
<dbReference type="Proteomes" id="UP001154282">
    <property type="component" value="Unassembled WGS sequence"/>
</dbReference>
<protein>
    <submittedName>
        <fullName evidence="1">Uncharacterized protein</fullName>
    </submittedName>
</protein>
<organism evidence="1 2">
    <name type="scientific">Linum tenue</name>
    <dbReference type="NCBI Taxonomy" id="586396"/>
    <lineage>
        <taxon>Eukaryota</taxon>
        <taxon>Viridiplantae</taxon>
        <taxon>Streptophyta</taxon>
        <taxon>Embryophyta</taxon>
        <taxon>Tracheophyta</taxon>
        <taxon>Spermatophyta</taxon>
        <taxon>Magnoliopsida</taxon>
        <taxon>eudicotyledons</taxon>
        <taxon>Gunneridae</taxon>
        <taxon>Pentapetalae</taxon>
        <taxon>rosids</taxon>
        <taxon>fabids</taxon>
        <taxon>Malpighiales</taxon>
        <taxon>Linaceae</taxon>
        <taxon>Linum</taxon>
    </lineage>
</organism>
<name>A0AAV0QZX6_9ROSI</name>
<evidence type="ECO:0000313" key="1">
    <source>
        <dbReference type="EMBL" id="CAI0549747.1"/>
    </source>
</evidence>
<proteinExistence type="predicted"/>
<sequence length="41" mass="4230">MARSSLPVVKLLRGVCSGITQGSVLEHTFATSATAPSQLQS</sequence>